<accession>A0AA40ER28</accession>
<dbReference type="PANTHER" id="PTHR33112:SF16">
    <property type="entry name" value="HETEROKARYON INCOMPATIBILITY DOMAIN-CONTAINING PROTEIN"/>
    <property type="match status" value="1"/>
</dbReference>
<protein>
    <submittedName>
        <fullName evidence="3">Heterokaryon incompatibility protein-domain-containing protein</fullName>
    </submittedName>
</protein>
<evidence type="ECO:0000313" key="3">
    <source>
        <dbReference type="EMBL" id="KAK0743958.1"/>
    </source>
</evidence>
<dbReference type="AlphaFoldDB" id="A0AA40ER28"/>
<evidence type="ECO:0000256" key="1">
    <source>
        <dbReference type="SAM" id="MobiDB-lite"/>
    </source>
</evidence>
<dbReference type="PANTHER" id="PTHR33112">
    <property type="entry name" value="DOMAIN PROTEIN, PUTATIVE-RELATED"/>
    <property type="match status" value="1"/>
</dbReference>
<evidence type="ECO:0000259" key="2">
    <source>
        <dbReference type="Pfam" id="PF06985"/>
    </source>
</evidence>
<comment type="caution">
    <text evidence="3">The sequence shown here is derived from an EMBL/GenBank/DDBJ whole genome shotgun (WGS) entry which is preliminary data.</text>
</comment>
<feature type="compositionally biased region" description="Low complexity" evidence="1">
    <location>
        <begin position="577"/>
        <end position="587"/>
    </location>
</feature>
<name>A0AA40ER28_9PEZI</name>
<feature type="domain" description="Heterokaryon incompatibility" evidence="2">
    <location>
        <begin position="145"/>
        <end position="319"/>
    </location>
</feature>
<proteinExistence type="predicted"/>
<feature type="region of interest" description="Disordered" evidence="1">
    <location>
        <begin position="573"/>
        <end position="597"/>
    </location>
</feature>
<dbReference type="InterPro" id="IPR010730">
    <property type="entry name" value="HET"/>
</dbReference>
<evidence type="ECO:0000313" key="4">
    <source>
        <dbReference type="Proteomes" id="UP001172155"/>
    </source>
</evidence>
<reference evidence="3" key="1">
    <citation type="submission" date="2023-06" db="EMBL/GenBank/DDBJ databases">
        <title>Genome-scale phylogeny and comparative genomics of the fungal order Sordariales.</title>
        <authorList>
            <consortium name="Lawrence Berkeley National Laboratory"/>
            <person name="Hensen N."/>
            <person name="Bonometti L."/>
            <person name="Westerberg I."/>
            <person name="Brannstrom I.O."/>
            <person name="Guillou S."/>
            <person name="Cros-Aarteil S."/>
            <person name="Calhoun S."/>
            <person name="Haridas S."/>
            <person name="Kuo A."/>
            <person name="Mondo S."/>
            <person name="Pangilinan J."/>
            <person name="Riley R."/>
            <person name="LaButti K."/>
            <person name="Andreopoulos B."/>
            <person name="Lipzen A."/>
            <person name="Chen C."/>
            <person name="Yanf M."/>
            <person name="Daum C."/>
            <person name="Ng V."/>
            <person name="Clum A."/>
            <person name="Steindorff A."/>
            <person name="Ohm R."/>
            <person name="Martin F."/>
            <person name="Silar P."/>
            <person name="Natvig D."/>
            <person name="Lalanne C."/>
            <person name="Gautier V."/>
            <person name="Ament-velasquez S.L."/>
            <person name="Kruys A."/>
            <person name="Hutchinson M.I."/>
            <person name="Powell A.J."/>
            <person name="Barry K."/>
            <person name="Miller A.N."/>
            <person name="Grigoriev I.V."/>
            <person name="Debuchy R."/>
            <person name="Gladieux P."/>
            <person name="Thoren M.H."/>
            <person name="Johannesson H."/>
        </authorList>
    </citation>
    <scope>NUCLEOTIDE SEQUENCE</scope>
    <source>
        <strain evidence="3">SMH3187-1</strain>
    </source>
</reference>
<sequence>MGAAEQVTNTSEMNSRLNPVPKLRKISRKLIENIIRKVLRLKSPALDIDDETDEEDDIEFDWRRPELAPYLPYVDKNKTTNGTLPRLDLDPSWVDCEHILRWLRICDEQHGDHCGGDSHQRTRPRWLVDVDQLCLVPAWGTVARYFALSYVWGRIDSFQATKSNLERLQQADALRSPEPRLPKTIQDAIFLVRRLGGRYLWVDQLCIPQDDEEVKSVELGAMAVIYRNAYATIVAAQGEHADEGLHGVQTVPRMLWSCGRREDHEWWYSLHLPDRRDLTLARPPKPKDPRSMDDREMMQRFGRVLLRTTWYSRGWTFQEQLFSPRKIYFHNDTVNWDCHCRSFHESQDVSPASPGLGLCPRTRTETETAFIDSATWPNFHRYARLVAIYNIRRLSREEDALDAFEGVLSSLSKVFPGSFLSGLPSLFFDAALLWQPYTPVVRRVASEEATTAAAVLPSWSWVGWQGNFNSESWRSGHDYLRSIDARGIYTYKPRLPPSPTPQCSWHTLPTVPWSHSATMQGERTPISSAWRLEAQRYATTDVELPSGWTRHRDWKGTVFFKHESDAEQEFTYPIPLSSSSSSRSSPSGMEPQAPARPRFLHGRTRRARLRFGESFQHRPTSHCTAVDLVDDQGAWAGVLRLNCAVLDFRDVQEYLAGETCELVELSAGEVQRSRKREEVSFDEWDRPGCPRTRGGVYEFYNVMWIEWVGAVAQRKAVGRVERRAWQRLAGEEVDVCIG</sequence>
<dbReference type="Pfam" id="PF06985">
    <property type="entry name" value="HET"/>
    <property type="match status" value="1"/>
</dbReference>
<dbReference type="Proteomes" id="UP001172155">
    <property type="component" value="Unassembled WGS sequence"/>
</dbReference>
<keyword evidence="4" id="KW-1185">Reference proteome</keyword>
<organism evidence="3 4">
    <name type="scientific">Schizothecium vesticola</name>
    <dbReference type="NCBI Taxonomy" id="314040"/>
    <lineage>
        <taxon>Eukaryota</taxon>
        <taxon>Fungi</taxon>
        <taxon>Dikarya</taxon>
        <taxon>Ascomycota</taxon>
        <taxon>Pezizomycotina</taxon>
        <taxon>Sordariomycetes</taxon>
        <taxon>Sordariomycetidae</taxon>
        <taxon>Sordariales</taxon>
        <taxon>Schizotheciaceae</taxon>
        <taxon>Schizothecium</taxon>
    </lineage>
</organism>
<dbReference type="EMBL" id="JAUKUD010000005">
    <property type="protein sequence ID" value="KAK0743958.1"/>
    <property type="molecule type" value="Genomic_DNA"/>
</dbReference>
<gene>
    <name evidence="3" type="ORF">B0T18DRAFT_416242</name>
</gene>